<dbReference type="InterPro" id="IPR041459">
    <property type="entry name" value="MPTase-PolyVal"/>
</dbReference>
<accession>T0HI77</accession>
<evidence type="ECO:0000259" key="3">
    <source>
        <dbReference type="Pfam" id="PF18818"/>
    </source>
</evidence>
<dbReference type="PIRSF" id="PIRSF037112">
    <property type="entry name" value="Antirestriction_ArdC"/>
    <property type="match status" value="1"/>
</dbReference>
<evidence type="ECO:0000313" key="5">
    <source>
        <dbReference type="Proteomes" id="UP000015527"/>
    </source>
</evidence>
<protein>
    <recommendedName>
        <fullName evidence="6">Antirestriction protein ArdC</fullName>
    </recommendedName>
</protein>
<dbReference type="AlphaFoldDB" id="T0HI77"/>
<evidence type="ECO:0008006" key="6">
    <source>
        <dbReference type="Google" id="ProtNLM"/>
    </source>
</evidence>
<name>T0HI77_9SPHN</name>
<dbReference type="EMBL" id="ATHL01000074">
    <property type="protein sequence ID" value="EQB16051.1"/>
    <property type="molecule type" value="Genomic_DNA"/>
</dbReference>
<feature type="region of interest" description="Disordered" evidence="1">
    <location>
        <begin position="1"/>
        <end position="23"/>
    </location>
</feature>
<feature type="compositionally biased region" description="Polar residues" evidence="1">
    <location>
        <begin position="11"/>
        <end position="23"/>
    </location>
</feature>
<comment type="caution">
    <text evidence="4">The sequence shown here is derived from an EMBL/GenBank/DDBJ whole genome shotgun (WGS) entry which is preliminary data.</text>
</comment>
<sequence length="322" mass="35739">MSHRLRLYSRKGNTMKRSTPSNTQRADIYQEVTDHIISLLESGCRPWSPSWTSGAATLPRRHGGEAYQGINILLLWSQAMRRGYRNPTWMTFKQALELGGNVRKGERGSMVVYAGSLTPKGGEDSPADGEGERRIPFLKRYVVFNVEQIEGLPEGKYPTPEPVIQNRDERDADLDRAFAAYGVAITEQEGGAYYNEQADRITMPLYESFTSGNAFYATLAHEGIHASGHKSRLDRETLHKYGESIATRAKEELVAEIGAAFLCAALGMEPTEREDHAAYIDHWLSALRHDKRAIFQAATAAQAASNFILAAMDADEAQRAAA</sequence>
<organism evidence="4 5">
    <name type="scientific">Novosphingobium lindaniclasticum LE124</name>
    <dbReference type="NCBI Taxonomy" id="1096930"/>
    <lineage>
        <taxon>Bacteria</taxon>
        <taxon>Pseudomonadati</taxon>
        <taxon>Pseudomonadota</taxon>
        <taxon>Alphaproteobacteria</taxon>
        <taxon>Sphingomonadales</taxon>
        <taxon>Sphingomonadaceae</taxon>
        <taxon>Novosphingobium</taxon>
    </lineage>
</organism>
<dbReference type="Pfam" id="PF08401">
    <property type="entry name" value="ArdcN"/>
    <property type="match status" value="1"/>
</dbReference>
<keyword evidence="5" id="KW-1185">Reference proteome</keyword>
<gene>
    <name evidence="4" type="ORF">L284_10075</name>
</gene>
<dbReference type="PATRIC" id="fig|1096930.3.peg.1996"/>
<reference evidence="4 5" key="1">
    <citation type="journal article" date="2013" name="Genome Announc.">
        <title>Genome Sequence of Novosphingobium lindaniclasticum LE124T, Isolated from a Hexachlorocyclohexane Dumpsite.</title>
        <authorList>
            <person name="Saxena A."/>
            <person name="Nayyar N."/>
            <person name="Sangwan N."/>
            <person name="Kumari R."/>
            <person name="Khurana J.P."/>
            <person name="Lal R."/>
        </authorList>
    </citation>
    <scope>NUCLEOTIDE SEQUENCE [LARGE SCALE GENOMIC DNA]</scope>
    <source>
        <strain evidence="4 5">LE124</strain>
    </source>
</reference>
<proteinExistence type="predicted"/>
<dbReference type="InterPro" id="IPR017113">
    <property type="entry name" value="Antirestriction_ArdC"/>
</dbReference>
<dbReference type="eggNOG" id="COG4227">
    <property type="taxonomic scope" value="Bacteria"/>
</dbReference>
<evidence type="ECO:0000259" key="2">
    <source>
        <dbReference type="Pfam" id="PF08401"/>
    </source>
</evidence>
<dbReference type="InterPro" id="IPR013610">
    <property type="entry name" value="ArdC_N"/>
</dbReference>
<evidence type="ECO:0000313" key="4">
    <source>
        <dbReference type="EMBL" id="EQB16051.1"/>
    </source>
</evidence>
<dbReference type="GO" id="GO:0003697">
    <property type="term" value="F:single-stranded DNA binding"/>
    <property type="evidence" value="ECO:0007669"/>
    <property type="project" value="InterPro"/>
</dbReference>
<dbReference type="Pfam" id="PF18818">
    <property type="entry name" value="MPTase-PolyVal"/>
    <property type="match status" value="1"/>
</dbReference>
<dbReference type="Proteomes" id="UP000015527">
    <property type="component" value="Unassembled WGS sequence"/>
</dbReference>
<feature type="domain" description="Polyvalent protein metallopeptidase" evidence="3">
    <location>
        <begin position="174"/>
        <end position="299"/>
    </location>
</feature>
<evidence type="ECO:0000256" key="1">
    <source>
        <dbReference type="SAM" id="MobiDB-lite"/>
    </source>
</evidence>
<feature type="domain" description="N-terminal" evidence="2">
    <location>
        <begin position="27"/>
        <end position="144"/>
    </location>
</feature>